<dbReference type="AlphaFoldDB" id="A0A3E1NJT2"/>
<evidence type="ECO:0000313" key="2">
    <source>
        <dbReference type="Proteomes" id="UP000261284"/>
    </source>
</evidence>
<organism evidence="1 2">
    <name type="scientific">Deminuibacter soli</name>
    <dbReference type="NCBI Taxonomy" id="2291815"/>
    <lineage>
        <taxon>Bacteria</taxon>
        <taxon>Pseudomonadati</taxon>
        <taxon>Bacteroidota</taxon>
        <taxon>Chitinophagia</taxon>
        <taxon>Chitinophagales</taxon>
        <taxon>Chitinophagaceae</taxon>
        <taxon>Deminuibacter</taxon>
    </lineage>
</organism>
<reference evidence="1 2" key="1">
    <citation type="submission" date="2018-08" db="EMBL/GenBank/DDBJ databases">
        <title>Chitinophagaceae sp. K23C18032701, a novel bacterium isolated from forest soil.</title>
        <authorList>
            <person name="Wang C."/>
        </authorList>
    </citation>
    <scope>NUCLEOTIDE SEQUENCE [LARGE SCALE GENOMIC DNA]</scope>
    <source>
        <strain evidence="1 2">K23C18032701</strain>
    </source>
</reference>
<keyword evidence="2" id="KW-1185">Reference proteome</keyword>
<dbReference type="EMBL" id="QTJU01000003">
    <property type="protein sequence ID" value="RFM28182.1"/>
    <property type="molecule type" value="Genomic_DNA"/>
</dbReference>
<sequence>MLSFVLQSIRRPAPGAAAIELCLSNGLIHNNQQKPAALPFTHRWQVQQAGCFTGWPGLGLYANCYG</sequence>
<dbReference type="Proteomes" id="UP000261284">
    <property type="component" value="Unassembled WGS sequence"/>
</dbReference>
<evidence type="ECO:0000313" key="1">
    <source>
        <dbReference type="EMBL" id="RFM28182.1"/>
    </source>
</evidence>
<name>A0A3E1NJT2_9BACT</name>
<protein>
    <submittedName>
        <fullName evidence="1">Uncharacterized protein</fullName>
    </submittedName>
</protein>
<proteinExistence type="predicted"/>
<gene>
    <name evidence="1" type="ORF">DXN05_11720</name>
</gene>
<accession>A0A3E1NJT2</accession>
<comment type="caution">
    <text evidence="1">The sequence shown here is derived from an EMBL/GenBank/DDBJ whole genome shotgun (WGS) entry which is preliminary data.</text>
</comment>